<feature type="non-terminal residue" evidence="2">
    <location>
        <position position="135"/>
    </location>
</feature>
<dbReference type="EMBL" id="PGGS01000216">
    <property type="protein sequence ID" value="PNH06777.1"/>
    <property type="molecule type" value="Genomic_DNA"/>
</dbReference>
<dbReference type="InterPro" id="IPR008528">
    <property type="entry name" value="unc-13_homologue"/>
</dbReference>
<reference evidence="2 3" key="1">
    <citation type="journal article" date="2017" name="Mol. Biol. Evol.">
        <title>The 4-celled Tetrabaena socialis nuclear genome reveals the essential components for genetic control of cell number at the origin of multicellularity in the volvocine lineage.</title>
        <authorList>
            <person name="Featherston J."/>
            <person name="Arakaki Y."/>
            <person name="Hanschen E.R."/>
            <person name="Ferris P.J."/>
            <person name="Michod R.E."/>
            <person name="Olson B.J.S.C."/>
            <person name="Nozaki H."/>
            <person name="Durand P.M."/>
        </authorList>
    </citation>
    <scope>NUCLEOTIDE SEQUENCE [LARGE SCALE GENOMIC DNA]</scope>
    <source>
        <strain evidence="2 3">NIES-571</strain>
    </source>
</reference>
<dbReference type="AlphaFoldDB" id="A0A2J8A2N1"/>
<feature type="domain" description="MHD2" evidence="1">
    <location>
        <begin position="23"/>
        <end position="133"/>
    </location>
</feature>
<organism evidence="2 3">
    <name type="scientific">Tetrabaena socialis</name>
    <dbReference type="NCBI Taxonomy" id="47790"/>
    <lineage>
        <taxon>Eukaryota</taxon>
        <taxon>Viridiplantae</taxon>
        <taxon>Chlorophyta</taxon>
        <taxon>core chlorophytes</taxon>
        <taxon>Chlorophyceae</taxon>
        <taxon>CS clade</taxon>
        <taxon>Chlamydomonadales</taxon>
        <taxon>Tetrabaenaceae</taxon>
        <taxon>Tetrabaena</taxon>
    </lineage>
</organism>
<dbReference type="InterPro" id="IPR014772">
    <property type="entry name" value="Munc13_dom-2"/>
</dbReference>
<name>A0A2J8A2N1_9CHLO</name>
<evidence type="ECO:0000313" key="2">
    <source>
        <dbReference type="EMBL" id="PNH06777.1"/>
    </source>
</evidence>
<dbReference type="PANTHER" id="PTHR31280">
    <property type="entry name" value="PROTEIN UNC-13 HOMOLOG"/>
    <property type="match status" value="1"/>
</dbReference>
<dbReference type="Proteomes" id="UP000236333">
    <property type="component" value="Unassembled WGS sequence"/>
</dbReference>
<dbReference type="InterPro" id="IPR057984">
    <property type="entry name" value="PATROL1_C"/>
</dbReference>
<comment type="caution">
    <text evidence="2">The sequence shown here is derived from an EMBL/GenBank/DDBJ whole genome shotgun (WGS) entry which is preliminary data.</text>
</comment>
<dbReference type="OrthoDB" id="2015333at2759"/>
<feature type="non-terminal residue" evidence="2">
    <location>
        <position position="1"/>
    </location>
</feature>
<dbReference type="Pfam" id="PF25761">
    <property type="entry name" value="TPR_PATROL1"/>
    <property type="match status" value="1"/>
</dbReference>
<accession>A0A2J8A2N1</accession>
<sequence>VIFWDQRFGWLEQLYRHHALSPACRIDPLLGGLHKAMDGLCPAMPDAVRIAFARHLLIAVVQAVERVFLDGGPCRWFIPTDVTALDQDLQKVRALFYADGEGLEQSVIDAELERARRLLPLMRVEVGPLMDMLKT</sequence>
<proteinExistence type="predicted"/>
<gene>
    <name evidence="2" type="ORF">TSOC_006836</name>
</gene>
<dbReference type="PANTHER" id="PTHR31280:SF2">
    <property type="entry name" value="PROTEIN UNC-13 HOMOLOG"/>
    <property type="match status" value="1"/>
</dbReference>
<dbReference type="PROSITE" id="PS51259">
    <property type="entry name" value="MHD2"/>
    <property type="match status" value="1"/>
</dbReference>
<protein>
    <recommendedName>
        <fullName evidence="1">MHD2 domain-containing protein</fullName>
    </recommendedName>
</protein>
<keyword evidence="3" id="KW-1185">Reference proteome</keyword>
<evidence type="ECO:0000313" key="3">
    <source>
        <dbReference type="Proteomes" id="UP000236333"/>
    </source>
</evidence>
<evidence type="ECO:0000259" key="1">
    <source>
        <dbReference type="PROSITE" id="PS51259"/>
    </source>
</evidence>